<dbReference type="GeneID" id="110206078"/>
<dbReference type="InParanoid" id="A0A6P5K125"/>
<dbReference type="GO" id="GO:0001939">
    <property type="term" value="C:female pronucleus"/>
    <property type="evidence" value="ECO:0007669"/>
    <property type="project" value="TreeGrafter"/>
</dbReference>
<proteinExistence type="predicted"/>
<dbReference type="GO" id="GO:0044727">
    <property type="term" value="P:epigenetic programing of male pronucleus"/>
    <property type="evidence" value="ECO:0007669"/>
    <property type="project" value="TreeGrafter"/>
</dbReference>
<comment type="subcellular location">
    <subcellularLocation>
        <location evidence="2">Cytoplasm</location>
    </subcellularLocation>
    <subcellularLocation>
        <location evidence="1">Nucleus</location>
    </subcellularLocation>
</comment>
<evidence type="ECO:0000256" key="4">
    <source>
        <dbReference type="ARBA" id="ARBA00023242"/>
    </source>
</evidence>
<dbReference type="KEGG" id="pcw:110206078"/>
<dbReference type="GO" id="GO:0042585">
    <property type="term" value="C:germinal vesicle"/>
    <property type="evidence" value="ECO:0007669"/>
    <property type="project" value="TreeGrafter"/>
</dbReference>
<evidence type="ECO:0000313" key="6">
    <source>
        <dbReference type="Proteomes" id="UP000515140"/>
    </source>
</evidence>
<evidence type="ECO:0000256" key="2">
    <source>
        <dbReference type="ARBA" id="ARBA00004496"/>
    </source>
</evidence>
<organism evidence="6 7">
    <name type="scientific">Phascolarctos cinereus</name>
    <name type="common">Koala</name>
    <dbReference type="NCBI Taxonomy" id="38626"/>
    <lineage>
        <taxon>Eukaryota</taxon>
        <taxon>Metazoa</taxon>
        <taxon>Chordata</taxon>
        <taxon>Craniata</taxon>
        <taxon>Vertebrata</taxon>
        <taxon>Euteleostomi</taxon>
        <taxon>Mammalia</taxon>
        <taxon>Metatheria</taxon>
        <taxon>Diprotodontia</taxon>
        <taxon>Phascolarctidae</taxon>
        <taxon>Phascolarctos</taxon>
    </lineage>
</organism>
<dbReference type="GO" id="GO:0001940">
    <property type="term" value="C:male pronucleus"/>
    <property type="evidence" value="ECO:0007669"/>
    <property type="project" value="TreeGrafter"/>
</dbReference>
<reference evidence="7" key="1">
    <citation type="submission" date="2025-08" db="UniProtKB">
        <authorList>
            <consortium name="RefSeq"/>
        </authorList>
    </citation>
    <scope>IDENTIFICATION</scope>
    <source>
        <tissue evidence="7">Spleen</tissue>
    </source>
</reference>
<protein>
    <submittedName>
        <fullName evidence="7">O(6)-methylguanine-induced apoptosis 2 isoform X1</fullName>
    </submittedName>
</protein>
<dbReference type="PANTHER" id="PTHR35678">
    <property type="entry name" value="PROTEIN STPG4"/>
    <property type="match status" value="1"/>
</dbReference>
<gene>
    <name evidence="7" type="primary">STPG1</name>
</gene>
<dbReference type="GO" id="GO:0003682">
    <property type="term" value="F:chromatin binding"/>
    <property type="evidence" value="ECO:0007669"/>
    <property type="project" value="TreeGrafter"/>
</dbReference>
<keyword evidence="3" id="KW-0963">Cytoplasm</keyword>
<dbReference type="GO" id="GO:0005737">
    <property type="term" value="C:cytoplasm"/>
    <property type="evidence" value="ECO:0007669"/>
    <property type="project" value="UniProtKB-SubCell"/>
</dbReference>
<dbReference type="CTD" id="90529"/>
<dbReference type="PANTHER" id="PTHR35678:SF1">
    <property type="entry name" value="PROTEIN STPG4"/>
    <property type="match status" value="1"/>
</dbReference>
<evidence type="ECO:0000256" key="1">
    <source>
        <dbReference type="ARBA" id="ARBA00004123"/>
    </source>
</evidence>
<name>A0A6P5K125_PHACI</name>
<evidence type="ECO:0000313" key="7">
    <source>
        <dbReference type="RefSeq" id="XP_020838770.1"/>
    </source>
</evidence>
<dbReference type="InterPro" id="IPR010736">
    <property type="entry name" value="SHIPPO-rpt"/>
</dbReference>
<keyword evidence="6" id="KW-1185">Reference proteome</keyword>
<dbReference type="FunCoup" id="A0A6P5K125">
    <property type="interactions" value="49"/>
</dbReference>
<dbReference type="GO" id="GO:0042393">
    <property type="term" value="F:histone binding"/>
    <property type="evidence" value="ECO:0007669"/>
    <property type="project" value="TreeGrafter"/>
</dbReference>
<accession>A0A6P5K125</accession>
<feature type="region of interest" description="Disordered" evidence="5">
    <location>
        <begin position="196"/>
        <end position="219"/>
    </location>
</feature>
<dbReference type="Pfam" id="PF07004">
    <property type="entry name" value="SHIPPO-rpt"/>
    <property type="match status" value="2"/>
</dbReference>
<dbReference type="Proteomes" id="UP000515140">
    <property type="component" value="Unplaced"/>
</dbReference>
<sequence>MGREIYKHITHAVCRAELLECSYTGAYPKQSSIPYKFRTIIIPDSERKGFNSQSKRFYCKLDENPGPGFYNVIHQSPEFNSVSLSKKGTGAFPSVDNRMPMKTSSYPAANAYNLPSSLISKKDFSNSCSHMFHLPFCEKICKWLTPAPNHYNVTCNQYCQSSIKAVPGCVQEPSGVSMKLFLTTVFLNKEENSWSAPAARPGFLSKTPRGYTPTKQRLAPSPGHYQINETLVKEAPKLVGCGFKSRTVRETKIISFVPGPGTYNPNIPIKAPPKKNNTRKKYTLTFSAFPLPPLPKPPVTGPGQYDIVNYEGPSKHYISSATFVSSTSRWGMNTDQSGLPGPTTYKPEFPGKQSFIYNSDKKWIPVL</sequence>
<dbReference type="AlphaFoldDB" id="A0A6P5K125"/>
<dbReference type="RefSeq" id="XP_020838770.1">
    <property type="nucleotide sequence ID" value="XM_020983111.1"/>
</dbReference>
<keyword evidence="4" id="KW-0539">Nucleus</keyword>
<evidence type="ECO:0000256" key="5">
    <source>
        <dbReference type="SAM" id="MobiDB-lite"/>
    </source>
</evidence>
<evidence type="ECO:0000256" key="3">
    <source>
        <dbReference type="ARBA" id="ARBA00022490"/>
    </source>
</evidence>